<dbReference type="Gene3D" id="3.30.200.20">
    <property type="entry name" value="Phosphorylase Kinase, domain 1"/>
    <property type="match status" value="1"/>
</dbReference>
<dbReference type="Pfam" id="PF00069">
    <property type="entry name" value="Pkinase"/>
    <property type="match status" value="1"/>
</dbReference>
<feature type="region of interest" description="Disordered" evidence="8">
    <location>
        <begin position="389"/>
        <end position="448"/>
    </location>
</feature>
<feature type="compositionally biased region" description="Low complexity" evidence="8">
    <location>
        <begin position="403"/>
        <end position="413"/>
    </location>
</feature>
<keyword evidence="9" id="KW-0472">Membrane</keyword>
<keyword evidence="6 7" id="KW-0067">ATP-binding</keyword>
<keyword evidence="5 11" id="KW-0418">Kinase</keyword>
<dbReference type="InterPro" id="IPR008271">
    <property type="entry name" value="Ser/Thr_kinase_AS"/>
</dbReference>
<evidence type="ECO:0000256" key="4">
    <source>
        <dbReference type="ARBA" id="ARBA00022741"/>
    </source>
</evidence>
<keyword evidence="9" id="KW-0812">Transmembrane</keyword>
<dbReference type="Proteomes" id="UP001595685">
    <property type="component" value="Unassembled WGS sequence"/>
</dbReference>
<evidence type="ECO:0000256" key="2">
    <source>
        <dbReference type="ARBA" id="ARBA00022527"/>
    </source>
</evidence>
<evidence type="ECO:0000256" key="6">
    <source>
        <dbReference type="ARBA" id="ARBA00022840"/>
    </source>
</evidence>
<evidence type="ECO:0000256" key="3">
    <source>
        <dbReference type="ARBA" id="ARBA00022679"/>
    </source>
</evidence>
<dbReference type="PROSITE" id="PS00108">
    <property type="entry name" value="PROTEIN_KINASE_ST"/>
    <property type="match status" value="1"/>
</dbReference>
<evidence type="ECO:0000313" key="11">
    <source>
        <dbReference type="EMBL" id="MFC3689798.1"/>
    </source>
</evidence>
<dbReference type="PANTHER" id="PTHR43289:SF6">
    <property type="entry name" value="SERINE_THREONINE-PROTEIN KINASE NEKL-3"/>
    <property type="match status" value="1"/>
</dbReference>
<comment type="caution">
    <text evidence="11">The sequence shown here is derived from an EMBL/GenBank/DDBJ whole genome shotgun (WGS) entry which is preliminary data.</text>
</comment>
<feature type="domain" description="Protein kinase" evidence="10">
    <location>
        <begin position="35"/>
        <end position="289"/>
    </location>
</feature>
<keyword evidence="12" id="KW-1185">Reference proteome</keyword>
<evidence type="ECO:0000256" key="9">
    <source>
        <dbReference type="SAM" id="Phobius"/>
    </source>
</evidence>
<dbReference type="CDD" id="cd14014">
    <property type="entry name" value="STKc_PknB_like"/>
    <property type="match status" value="1"/>
</dbReference>
<dbReference type="PANTHER" id="PTHR43289">
    <property type="entry name" value="MITOGEN-ACTIVATED PROTEIN KINASE KINASE KINASE 20-RELATED"/>
    <property type="match status" value="1"/>
</dbReference>
<dbReference type="InterPro" id="IPR000719">
    <property type="entry name" value="Prot_kinase_dom"/>
</dbReference>
<keyword evidence="3" id="KW-0808">Transferase</keyword>
<protein>
    <recommendedName>
        <fullName evidence="1">non-specific serine/threonine protein kinase</fullName>
        <ecNumber evidence="1">2.7.11.1</ecNumber>
    </recommendedName>
</protein>
<keyword evidence="2" id="KW-0723">Serine/threonine-protein kinase</keyword>
<proteinExistence type="predicted"/>
<evidence type="ECO:0000256" key="1">
    <source>
        <dbReference type="ARBA" id="ARBA00012513"/>
    </source>
</evidence>
<evidence type="ECO:0000256" key="8">
    <source>
        <dbReference type="SAM" id="MobiDB-lite"/>
    </source>
</evidence>
<evidence type="ECO:0000313" key="12">
    <source>
        <dbReference type="Proteomes" id="UP001595685"/>
    </source>
</evidence>
<accession>A0ABV7WKZ8</accession>
<organism evidence="11 12">
    <name type="scientific">Aquipuribacter hungaricus</name>
    <dbReference type="NCBI Taxonomy" id="545624"/>
    <lineage>
        <taxon>Bacteria</taxon>
        <taxon>Bacillati</taxon>
        <taxon>Actinomycetota</taxon>
        <taxon>Actinomycetes</taxon>
        <taxon>Micrococcales</taxon>
        <taxon>Intrasporangiaceae</taxon>
        <taxon>Aquipuribacter</taxon>
    </lineage>
</organism>
<name>A0ABV7WKZ8_9MICO</name>
<evidence type="ECO:0000256" key="5">
    <source>
        <dbReference type="ARBA" id="ARBA00022777"/>
    </source>
</evidence>
<sequence>MTPDDAGLPRDRTPDPAPRPDAGGHGPGHLVGGRYELVRSLGRGGMGVVWQARDITLDRAVAVKEVTFPPGLDERQRTLLRERTLREARAAARIRSDAAVTVYDVVEEDGRPWIVMELLPARSLADVVREEGPLDAGAAARVGLRLLDALEAAHAAGVLHRDVKPANVLVDGAGRAVLTDFGIASLEGDSSLTTTGTVVGSPGYVAPERGLGRPPSAASDLWSLGVTLAAAVHGRPPFEKDTPLATMVSAMQDPLPEAVVTGPLGEVVARLLEKDPARRPDVATTRSLLLAAAAAPAGPRTGTATTTVLPAAAGGLMPPTAERTQALPHVPAGTGRAAGAPRAPRAPRPGGAPDRPARRSRLLPLLLFVVAAVVAAMVAAVVLDRRDSTSVAGGPTAPASQPAADGTATAETGGAAGRVAGGGADEPSTAAPSAPGEPTAAATDAADAGAGVAPEGFTLHEDPAYRVAVPEGWTVEADGESRTYFRDPGSRRYLLVDEGGEPAGDPVEDWERQEASVSEAGRFPGYELLGIERADFRGFDAADWQFRWQAENGPLRVLNRAVVDQEAGQAYALYWSVPDEEWDDARPVFDSIAGSFQPVG</sequence>
<feature type="transmembrane region" description="Helical" evidence="9">
    <location>
        <begin position="362"/>
        <end position="383"/>
    </location>
</feature>
<evidence type="ECO:0000259" key="10">
    <source>
        <dbReference type="PROSITE" id="PS50011"/>
    </source>
</evidence>
<dbReference type="InterPro" id="IPR017441">
    <property type="entry name" value="Protein_kinase_ATP_BS"/>
</dbReference>
<feature type="compositionally biased region" description="Gly residues" evidence="8">
    <location>
        <begin position="414"/>
        <end position="424"/>
    </location>
</feature>
<feature type="binding site" evidence="7">
    <location>
        <position position="64"/>
    </location>
    <ligand>
        <name>ATP</name>
        <dbReference type="ChEBI" id="CHEBI:30616"/>
    </ligand>
</feature>
<dbReference type="SUPFAM" id="SSF56112">
    <property type="entry name" value="Protein kinase-like (PK-like)"/>
    <property type="match status" value="1"/>
</dbReference>
<dbReference type="EC" id="2.7.11.1" evidence="1"/>
<keyword evidence="4 7" id="KW-0547">Nucleotide-binding</keyword>
<reference evidence="12" key="1">
    <citation type="journal article" date="2019" name="Int. J. Syst. Evol. Microbiol.">
        <title>The Global Catalogue of Microorganisms (GCM) 10K type strain sequencing project: providing services to taxonomists for standard genome sequencing and annotation.</title>
        <authorList>
            <consortium name="The Broad Institute Genomics Platform"/>
            <consortium name="The Broad Institute Genome Sequencing Center for Infectious Disease"/>
            <person name="Wu L."/>
            <person name="Ma J."/>
        </authorList>
    </citation>
    <scope>NUCLEOTIDE SEQUENCE [LARGE SCALE GENOMIC DNA]</scope>
    <source>
        <strain evidence="12">NCAIM B.02333</strain>
    </source>
</reference>
<dbReference type="PROSITE" id="PS50011">
    <property type="entry name" value="PROTEIN_KINASE_DOM"/>
    <property type="match status" value="1"/>
</dbReference>
<gene>
    <name evidence="11" type="ORF">ACFOLH_15725</name>
</gene>
<feature type="region of interest" description="Disordered" evidence="8">
    <location>
        <begin position="1"/>
        <end position="30"/>
    </location>
</feature>
<dbReference type="InterPro" id="IPR011009">
    <property type="entry name" value="Kinase-like_dom_sf"/>
</dbReference>
<evidence type="ECO:0000256" key="7">
    <source>
        <dbReference type="PROSITE-ProRule" id="PRU10141"/>
    </source>
</evidence>
<keyword evidence="9" id="KW-1133">Transmembrane helix</keyword>
<feature type="compositionally biased region" description="Low complexity" evidence="8">
    <location>
        <begin position="434"/>
        <end position="448"/>
    </location>
</feature>
<dbReference type="EMBL" id="JBHRWW010000013">
    <property type="protein sequence ID" value="MFC3689798.1"/>
    <property type="molecule type" value="Genomic_DNA"/>
</dbReference>
<dbReference type="PROSITE" id="PS00107">
    <property type="entry name" value="PROTEIN_KINASE_ATP"/>
    <property type="match status" value="1"/>
</dbReference>
<dbReference type="SMART" id="SM00220">
    <property type="entry name" value="S_TKc"/>
    <property type="match status" value="1"/>
</dbReference>
<feature type="region of interest" description="Disordered" evidence="8">
    <location>
        <begin position="330"/>
        <end position="357"/>
    </location>
</feature>
<dbReference type="RefSeq" id="WP_376985665.1">
    <property type="nucleotide sequence ID" value="NZ_JBHRWW010000013.1"/>
</dbReference>
<feature type="compositionally biased region" description="Low complexity" evidence="8">
    <location>
        <begin position="331"/>
        <end position="354"/>
    </location>
</feature>
<dbReference type="Gene3D" id="1.10.510.10">
    <property type="entry name" value="Transferase(Phosphotransferase) domain 1"/>
    <property type="match status" value="1"/>
</dbReference>
<dbReference type="GO" id="GO:0016301">
    <property type="term" value="F:kinase activity"/>
    <property type="evidence" value="ECO:0007669"/>
    <property type="project" value="UniProtKB-KW"/>
</dbReference>
<dbReference type="Gene3D" id="3.40.1000.10">
    <property type="entry name" value="Mog1/PsbP, alpha/beta/alpha sandwich"/>
    <property type="match status" value="1"/>
</dbReference>